<dbReference type="PROSITE" id="PS50297">
    <property type="entry name" value="ANK_REP_REGION"/>
    <property type="match status" value="1"/>
</dbReference>
<reference evidence="2 3" key="1">
    <citation type="submission" date="2023-04" db="EMBL/GenBank/DDBJ databases">
        <title>Genome of Basidiobolus ranarum AG-B5.</title>
        <authorList>
            <person name="Stajich J.E."/>
            <person name="Carter-House D."/>
            <person name="Gryganskyi A."/>
        </authorList>
    </citation>
    <scope>NUCLEOTIDE SEQUENCE [LARGE SCALE GENOMIC DNA]</scope>
    <source>
        <strain evidence="2 3">AG-B5</strain>
    </source>
</reference>
<accession>A0ABR2WT24</accession>
<dbReference type="PROSITE" id="PS50088">
    <property type="entry name" value="ANK_REPEAT"/>
    <property type="match status" value="1"/>
</dbReference>
<dbReference type="EMBL" id="JASJQH010000385">
    <property type="protein sequence ID" value="KAK9764678.1"/>
    <property type="molecule type" value="Genomic_DNA"/>
</dbReference>
<gene>
    <name evidence="2" type="ORF">K7432_007625</name>
</gene>
<dbReference type="InterPro" id="IPR002110">
    <property type="entry name" value="Ankyrin_rpt"/>
</dbReference>
<comment type="caution">
    <text evidence="2">The sequence shown here is derived from an EMBL/GenBank/DDBJ whole genome shotgun (WGS) entry which is preliminary data.</text>
</comment>
<name>A0ABR2WT24_9FUNG</name>
<evidence type="ECO:0000313" key="2">
    <source>
        <dbReference type="EMBL" id="KAK9764678.1"/>
    </source>
</evidence>
<dbReference type="Gene3D" id="1.25.40.20">
    <property type="entry name" value="Ankyrin repeat-containing domain"/>
    <property type="match status" value="1"/>
</dbReference>
<proteinExistence type="predicted"/>
<dbReference type="InterPro" id="IPR036770">
    <property type="entry name" value="Ankyrin_rpt-contain_sf"/>
</dbReference>
<evidence type="ECO:0000313" key="3">
    <source>
        <dbReference type="Proteomes" id="UP001479436"/>
    </source>
</evidence>
<evidence type="ECO:0000256" key="1">
    <source>
        <dbReference type="PROSITE-ProRule" id="PRU00023"/>
    </source>
</evidence>
<keyword evidence="3" id="KW-1185">Reference proteome</keyword>
<dbReference type="Proteomes" id="UP001479436">
    <property type="component" value="Unassembled WGS sequence"/>
</dbReference>
<keyword evidence="1" id="KW-0040">ANK repeat</keyword>
<dbReference type="SUPFAM" id="SSF48403">
    <property type="entry name" value="Ankyrin repeat"/>
    <property type="match status" value="1"/>
</dbReference>
<organism evidence="2 3">
    <name type="scientific">Basidiobolus ranarum</name>
    <dbReference type="NCBI Taxonomy" id="34480"/>
    <lineage>
        <taxon>Eukaryota</taxon>
        <taxon>Fungi</taxon>
        <taxon>Fungi incertae sedis</taxon>
        <taxon>Zoopagomycota</taxon>
        <taxon>Entomophthoromycotina</taxon>
        <taxon>Basidiobolomycetes</taxon>
        <taxon>Basidiobolales</taxon>
        <taxon>Basidiobolaceae</taxon>
        <taxon>Basidiobolus</taxon>
    </lineage>
</organism>
<sequence>MASVSNPRIPSTGENHANADPMKLNKLWFRSIKRAKLLEIYRLIFTHPQVIGERLSNNLAYPANTVNEAQHYLGPATSNMDSLQVAMICLYSAKERHVEEEIHLRKAVVDVILNASNDTSLATSIWGAGNTTLHLASFMDDEKLVNILIDKGCKPDVINHRGHTCRDVTTSSNILNRFKQETTISAMTKRYSLIHCLDDDEMAPEVFIRKDIEQDNNNEFPEIPSLNWLLTQREISPPRILISNTAPSTRQASVLREDITGTLITATTERSPQNVFSHLKKLPPSREPLRADKIFPNFHSIIKKKGSMDTVRSEENTHTKSGTRLKSLSRIWKRVALPNSKSLKHSVGSEMDIEIENFNVVYKPKTKWSWSNSLSKLKSLKA</sequence>
<feature type="repeat" description="ANK" evidence="1">
    <location>
        <begin position="128"/>
        <end position="160"/>
    </location>
</feature>
<protein>
    <submittedName>
        <fullName evidence="2">Uncharacterized protein</fullName>
    </submittedName>
</protein>